<dbReference type="Proteomes" id="UP001264340">
    <property type="component" value="Unassembled WGS sequence"/>
</dbReference>
<accession>A0ABU1M1F3</accession>
<dbReference type="EMBL" id="JAVDRP010000025">
    <property type="protein sequence ID" value="MDR6412837.1"/>
    <property type="molecule type" value="Genomic_DNA"/>
</dbReference>
<dbReference type="SUPFAM" id="SSF55048">
    <property type="entry name" value="Probable ACP-binding domain of malonyl-CoA ACP transacylase"/>
    <property type="match status" value="1"/>
</dbReference>
<dbReference type="SMART" id="SM00827">
    <property type="entry name" value="PKS_AT"/>
    <property type="match status" value="1"/>
</dbReference>
<organism evidence="8 9">
    <name type="scientific">Paraburkholderia terricola</name>
    <dbReference type="NCBI Taxonomy" id="169427"/>
    <lineage>
        <taxon>Bacteria</taxon>
        <taxon>Pseudomonadati</taxon>
        <taxon>Pseudomonadota</taxon>
        <taxon>Betaproteobacteria</taxon>
        <taxon>Burkholderiales</taxon>
        <taxon>Burkholderiaceae</taxon>
        <taxon>Paraburkholderia</taxon>
    </lineage>
</organism>
<evidence type="ECO:0000256" key="5">
    <source>
        <dbReference type="ARBA" id="ARBA00048462"/>
    </source>
</evidence>
<evidence type="ECO:0000313" key="9">
    <source>
        <dbReference type="Proteomes" id="UP001264340"/>
    </source>
</evidence>
<evidence type="ECO:0000313" key="8">
    <source>
        <dbReference type="EMBL" id="MDR6412837.1"/>
    </source>
</evidence>
<dbReference type="SUPFAM" id="SSF52151">
    <property type="entry name" value="FabD/lysophospholipase-like"/>
    <property type="match status" value="1"/>
</dbReference>
<evidence type="ECO:0000256" key="4">
    <source>
        <dbReference type="ARBA" id="ARBA00023315"/>
    </source>
</evidence>
<evidence type="ECO:0000256" key="2">
    <source>
        <dbReference type="ARBA" id="ARBA00018953"/>
    </source>
</evidence>
<dbReference type="EC" id="2.3.1.39" evidence="1 6"/>
<dbReference type="InterPro" id="IPR014043">
    <property type="entry name" value="Acyl_transferase_dom"/>
</dbReference>
<dbReference type="Gene3D" id="3.30.70.250">
    <property type="entry name" value="Malonyl-CoA ACP transacylase, ACP-binding"/>
    <property type="match status" value="1"/>
</dbReference>
<dbReference type="PIRSF" id="PIRSF000446">
    <property type="entry name" value="Mct"/>
    <property type="match status" value="1"/>
</dbReference>
<evidence type="ECO:0000256" key="6">
    <source>
        <dbReference type="PIRNR" id="PIRNR000446"/>
    </source>
</evidence>
<dbReference type="Pfam" id="PF00698">
    <property type="entry name" value="Acyl_transf_1"/>
    <property type="match status" value="1"/>
</dbReference>
<dbReference type="PANTHER" id="PTHR42681:SF1">
    <property type="entry name" value="MALONYL-COA-ACYL CARRIER PROTEIN TRANSACYLASE, MITOCHONDRIAL"/>
    <property type="match status" value="1"/>
</dbReference>
<evidence type="ECO:0000256" key="3">
    <source>
        <dbReference type="ARBA" id="ARBA00022679"/>
    </source>
</evidence>
<dbReference type="InterPro" id="IPR050858">
    <property type="entry name" value="Mal-CoA-ACP_Trans/PKS_FabD"/>
</dbReference>
<gene>
    <name evidence="8" type="ORF">J2804_006273</name>
</gene>
<feature type="domain" description="Malonyl-CoA:ACP transacylase (MAT)" evidence="7">
    <location>
        <begin position="6"/>
        <end position="311"/>
    </location>
</feature>
<comment type="similarity">
    <text evidence="6">Belongs to the fabD family.</text>
</comment>
<name>A0ABU1M1F3_9BURK</name>
<comment type="caution">
    <text evidence="8">The sequence shown here is derived from an EMBL/GenBank/DDBJ whole genome shotgun (WGS) entry which is preliminary data.</text>
</comment>
<dbReference type="InterPro" id="IPR001227">
    <property type="entry name" value="Ac_transferase_dom_sf"/>
</dbReference>
<dbReference type="PANTHER" id="PTHR42681">
    <property type="entry name" value="MALONYL-COA-ACYL CARRIER PROTEIN TRANSACYLASE, MITOCHONDRIAL"/>
    <property type="match status" value="1"/>
</dbReference>
<proteinExistence type="inferred from homology"/>
<dbReference type="RefSeq" id="WP_310127152.1">
    <property type="nucleotide sequence ID" value="NZ_JAVDQV010000021.1"/>
</dbReference>
<dbReference type="GO" id="GO:0004314">
    <property type="term" value="F:[acyl-carrier-protein] S-malonyltransferase activity"/>
    <property type="evidence" value="ECO:0007669"/>
    <property type="project" value="UniProtKB-EC"/>
</dbReference>
<reference evidence="8 9" key="1">
    <citation type="submission" date="2023-07" db="EMBL/GenBank/DDBJ databases">
        <title>Sorghum-associated microbial communities from plants grown in Nebraska, USA.</title>
        <authorList>
            <person name="Schachtman D."/>
        </authorList>
    </citation>
    <scope>NUCLEOTIDE SEQUENCE [LARGE SCALE GENOMIC DNA]</scope>
    <source>
        <strain evidence="8 9">DS1316</strain>
    </source>
</reference>
<evidence type="ECO:0000259" key="7">
    <source>
        <dbReference type="SMART" id="SM00827"/>
    </source>
</evidence>
<keyword evidence="9" id="KW-1185">Reference proteome</keyword>
<dbReference type="InterPro" id="IPR016036">
    <property type="entry name" value="Malonyl_transacylase_ACP-bd"/>
</dbReference>
<sequence length="327" mass="34445">MTAAWLFPGQGAQELGMGLDIVKAHVPVRRCLDEASERVGVDLLDVIANGPRARLARTDIAQPALFALSHGIAGVLRSRGLQPYWVAGHSLGEFTAVAQTGSLEFESALELVVQRGRLMHEANITADGGMLAVSGLLRPEVEAVLSAAGRSRADTGATGPHDVPQVWVANVNAPAQIVLAGRMSDLRALGAPIAAAGGRLTWLDVAGPYHSPLLENAAREFAKTVRRCTLEDGRVPLIANSNGAFLSGAAELRQELIDHMLGIVDWASSMARLVSAGCQLAIEVGPGRTMKGLAMRNAPRLTCLTTGTAHDLDETCRRLESLSCASS</sequence>
<dbReference type="Gene3D" id="3.40.366.10">
    <property type="entry name" value="Malonyl-Coenzyme A Acyl Carrier Protein, domain 2"/>
    <property type="match status" value="1"/>
</dbReference>
<protein>
    <recommendedName>
        <fullName evidence="2 6">Malonyl CoA-acyl carrier protein transacylase</fullName>
        <ecNumber evidence="1 6">2.3.1.39</ecNumber>
    </recommendedName>
</protein>
<keyword evidence="4 6" id="KW-0012">Acyltransferase</keyword>
<dbReference type="InterPro" id="IPR016035">
    <property type="entry name" value="Acyl_Trfase/lysoPLipase"/>
</dbReference>
<comment type="catalytic activity">
    <reaction evidence="5 6">
        <text>holo-[ACP] + malonyl-CoA = malonyl-[ACP] + CoA</text>
        <dbReference type="Rhea" id="RHEA:41792"/>
        <dbReference type="Rhea" id="RHEA-COMP:9623"/>
        <dbReference type="Rhea" id="RHEA-COMP:9685"/>
        <dbReference type="ChEBI" id="CHEBI:57287"/>
        <dbReference type="ChEBI" id="CHEBI:57384"/>
        <dbReference type="ChEBI" id="CHEBI:64479"/>
        <dbReference type="ChEBI" id="CHEBI:78449"/>
        <dbReference type="EC" id="2.3.1.39"/>
    </reaction>
</comment>
<dbReference type="InterPro" id="IPR024925">
    <property type="entry name" value="Malonyl_CoA-ACP_transAc"/>
</dbReference>
<evidence type="ECO:0000256" key="1">
    <source>
        <dbReference type="ARBA" id="ARBA00013258"/>
    </source>
</evidence>
<keyword evidence="3 6" id="KW-0808">Transferase</keyword>